<evidence type="ECO:0000313" key="2">
    <source>
        <dbReference type="EMBL" id="MFD2824411.1"/>
    </source>
</evidence>
<proteinExistence type="predicted"/>
<comment type="caution">
    <text evidence="2">The sequence shown here is derived from an EMBL/GenBank/DDBJ whole genome shotgun (WGS) entry which is preliminary data.</text>
</comment>
<feature type="compositionally biased region" description="Basic and acidic residues" evidence="1">
    <location>
        <begin position="33"/>
        <end position="47"/>
    </location>
</feature>
<protein>
    <submittedName>
        <fullName evidence="2">Uncharacterized protein</fullName>
    </submittedName>
</protein>
<gene>
    <name evidence="2" type="ORF">ACFS5M_12085</name>
</gene>
<feature type="region of interest" description="Disordered" evidence="1">
    <location>
        <begin position="33"/>
        <end position="61"/>
    </location>
</feature>
<dbReference type="EMBL" id="JBHUOV010000008">
    <property type="protein sequence ID" value="MFD2824411.1"/>
    <property type="molecule type" value="Genomic_DNA"/>
</dbReference>
<dbReference type="RefSeq" id="WP_183490326.1">
    <property type="nucleotide sequence ID" value="NZ_JBHUOV010000008.1"/>
</dbReference>
<sequence length="154" mass="17949">MKKYISLFSLIAVFFIGMQHTQAQELERRSLDNTEEKQKKEHHDNLIQKHNGPQSSDQIEKKAKLRMIEATTKTKDDVRELDEVLSLSADQQNAMHKVLLDLNLKLLLYGDEDTKKVREAKAPLIEEANQKIIKVLDDKQIIVYKEHLEKKSKN</sequence>
<keyword evidence="3" id="KW-1185">Reference proteome</keyword>
<accession>A0ABW5WT17</accession>
<evidence type="ECO:0000256" key="1">
    <source>
        <dbReference type="SAM" id="MobiDB-lite"/>
    </source>
</evidence>
<evidence type="ECO:0000313" key="3">
    <source>
        <dbReference type="Proteomes" id="UP001597533"/>
    </source>
</evidence>
<name>A0ABW5WT17_9FLAO</name>
<dbReference type="Proteomes" id="UP001597533">
    <property type="component" value="Unassembled WGS sequence"/>
</dbReference>
<organism evidence="2 3">
    <name type="scientific">Lacinutrix iliipiscaria</name>
    <dbReference type="NCBI Taxonomy" id="1230532"/>
    <lineage>
        <taxon>Bacteria</taxon>
        <taxon>Pseudomonadati</taxon>
        <taxon>Bacteroidota</taxon>
        <taxon>Flavobacteriia</taxon>
        <taxon>Flavobacteriales</taxon>
        <taxon>Flavobacteriaceae</taxon>
        <taxon>Lacinutrix</taxon>
    </lineage>
</organism>
<reference evidence="3" key="1">
    <citation type="journal article" date="2019" name="Int. J. Syst. Evol. Microbiol.">
        <title>The Global Catalogue of Microorganisms (GCM) 10K type strain sequencing project: providing services to taxonomists for standard genome sequencing and annotation.</title>
        <authorList>
            <consortium name="The Broad Institute Genomics Platform"/>
            <consortium name="The Broad Institute Genome Sequencing Center for Infectious Disease"/>
            <person name="Wu L."/>
            <person name="Ma J."/>
        </authorList>
    </citation>
    <scope>NUCLEOTIDE SEQUENCE [LARGE SCALE GENOMIC DNA]</scope>
    <source>
        <strain evidence="3">KCTC 32141</strain>
    </source>
</reference>